<keyword evidence="1" id="KW-0732">Signal</keyword>
<name>A0A1X7PC23_9HYPH</name>
<proteinExistence type="predicted"/>
<sequence>MRIAAAALCFVLALASPARALDDYASLVHRCVSSLKADRELKAAATTAGVKVLRIVFTVDAHGRIGKVDASRSNASVNLRKMVERKFRGLPRMMPPPGGKGRRFAIELVV</sequence>
<organism evidence="2 3">
    <name type="scientific">Mesorhizobium australicum</name>
    <dbReference type="NCBI Taxonomy" id="536018"/>
    <lineage>
        <taxon>Bacteria</taxon>
        <taxon>Pseudomonadati</taxon>
        <taxon>Pseudomonadota</taxon>
        <taxon>Alphaproteobacteria</taxon>
        <taxon>Hyphomicrobiales</taxon>
        <taxon>Phyllobacteriaceae</taxon>
        <taxon>Mesorhizobium</taxon>
    </lineage>
</organism>
<evidence type="ECO:0000313" key="3">
    <source>
        <dbReference type="Proteomes" id="UP000193083"/>
    </source>
</evidence>
<keyword evidence="3" id="KW-1185">Reference proteome</keyword>
<dbReference type="Proteomes" id="UP000193083">
    <property type="component" value="Unassembled WGS sequence"/>
</dbReference>
<dbReference type="RefSeq" id="WP_139832316.1">
    <property type="nucleotide sequence ID" value="NZ_FXBL01000004.1"/>
</dbReference>
<dbReference type="EMBL" id="FXBL01000004">
    <property type="protein sequence ID" value="SMH48228.1"/>
    <property type="molecule type" value="Genomic_DNA"/>
</dbReference>
<dbReference type="AlphaFoldDB" id="A0A1X7PC23"/>
<feature type="chain" id="PRO_5012507809" description="TonB C-terminal domain-containing protein" evidence="1">
    <location>
        <begin position="21"/>
        <end position="110"/>
    </location>
</feature>
<evidence type="ECO:0008006" key="4">
    <source>
        <dbReference type="Google" id="ProtNLM"/>
    </source>
</evidence>
<feature type="signal peptide" evidence="1">
    <location>
        <begin position="1"/>
        <end position="20"/>
    </location>
</feature>
<protein>
    <recommendedName>
        <fullName evidence="4">TonB C-terminal domain-containing protein</fullName>
    </recommendedName>
</protein>
<reference evidence="2 3" key="1">
    <citation type="submission" date="2017-04" db="EMBL/GenBank/DDBJ databases">
        <authorList>
            <person name="Afonso C.L."/>
            <person name="Miller P.J."/>
            <person name="Scott M.A."/>
            <person name="Spackman E."/>
            <person name="Goraichik I."/>
            <person name="Dimitrov K.M."/>
            <person name="Suarez D.L."/>
            <person name="Swayne D.E."/>
        </authorList>
    </citation>
    <scope>NUCLEOTIDE SEQUENCE [LARGE SCALE GENOMIC DNA]</scope>
    <source>
        <strain evidence="2 3">B5P</strain>
    </source>
</reference>
<evidence type="ECO:0000256" key="1">
    <source>
        <dbReference type="SAM" id="SignalP"/>
    </source>
</evidence>
<gene>
    <name evidence="2" type="ORF">SAMN02982922_3694</name>
</gene>
<evidence type="ECO:0000313" key="2">
    <source>
        <dbReference type="EMBL" id="SMH48228.1"/>
    </source>
</evidence>
<accession>A0A1X7PC23</accession>